<reference evidence="1" key="1">
    <citation type="submission" date="2013-12" db="EMBL/GenBank/DDBJ databases">
        <title>The Genome Sequence of Aphanomyces astaci APO3.</title>
        <authorList>
            <consortium name="The Broad Institute Genomics Platform"/>
            <person name="Russ C."/>
            <person name="Tyler B."/>
            <person name="van West P."/>
            <person name="Dieguez-Uribeondo J."/>
            <person name="Young S.K."/>
            <person name="Zeng Q."/>
            <person name="Gargeya S."/>
            <person name="Fitzgerald M."/>
            <person name="Abouelleil A."/>
            <person name="Alvarado L."/>
            <person name="Chapman S.B."/>
            <person name="Gainer-Dewar J."/>
            <person name="Goldberg J."/>
            <person name="Griggs A."/>
            <person name="Gujja S."/>
            <person name="Hansen M."/>
            <person name="Howarth C."/>
            <person name="Imamovic A."/>
            <person name="Ireland A."/>
            <person name="Larimer J."/>
            <person name="McCowan C."/>
            <person name="Murphy C."/>
            <person name="Pearson M."/>
            <person name="Poon T.W."/>
            <person name="Priest M."/>
            <person name="Roberts A."/>
            <person name="Saif S."/>
            <person name="Shea T."/>
            <person name="Sykes S."/>
            <person name="Wortman J."/>
            <person name="Nusbaum C."/>
            <person name="Birren B."/>
        </authorList>
    </citation>
    <scope>NUCLEOTIDE SEQUENCE [LARGE SCALE GENOMIC DNA]</scope>
    <source>
        <strain evidence="1">APO3</strain>
    </source>
</reference>
<evidence type="ECO:0000313" key="1">
    <source>
        <dbReference type="EMBL" id="ETV64468.1"/>
    </source>
</evidence>
<dbReference type="AlphaFoldDB" id="W4FCL1"/>
<dbReference type="VEuPathDB" id="FungiDB:H257_18653"/>
<dbReference type="RefSeq" id="XP_009846049.1">
    <property type="nucleotide sequence ID" value="XM_009847747.1"/>
</dbReference>
<name>W4FCL1_APHAT</name>
<dbReference type="GeneID" id="20820649"/>
<protein>
    <recommendedName>
        <fullName evidence="2">DDE Tnp4 domain-containing protein</fullName>
    </recommendedName>
</protein>
<dbReference type="EMBL" id="KI913306">
    <property type="protein sequence ID" value="ETV64468.1"/>
    <property type="molecule type" value="Genomic_DNA"/>
</dbReference>
<sequence>MVLNVAAMSTRFQDQIVSDEVFLGQCLDEFSDTMDRQDEVSDSTCRVLDKILGDSGEEGVRVMTNFTRREFDILWRYVEVTLKARWQDGRGSKSTTSPKGALFMTLTVLKHYHTWEKYTMDFGYSPPTFQKLILQVIESVGPMPSMSDLRAQDTVFEKYPTHCIIVCVGRQVLAVGAPCRSPWGSQTVLKCQAQVVWLMIEASVPPQGHLVDMSAAHLGAVADLTILRTRMDQHHEALKKTEQELNIIDHGEQVDAHRDKWAFLVDKGYYGAMAWYRSVIARYGIWLYRQVERRAENQRSSRYCRIERLALKGGDGF</sequence>
<evidence type="ECO:0008006" key="2">
    <source>
        <dbReference type="Google" id="ProtNLM"/>
    </source>
</evidence>
<proteinExistence type="predicted"/>
<organism evidence="1">
    <name type="scientific">Aphanomyces astaci</name>
    <name type="common">Crayfish plague agent</name>
    <dbReference type="NCBI Taxonomy" id="112090"/>
    <lineage>
        <taxon>Eukaryota</taxon>
        <taxon>Sar</taxon>
        <taxon>Stramenopiles</taxon>
        <taxon>Oomycota</taxon>
        <taxon>Saprolegniomycetes</taxon>
        <taxon>Saprolegniales</taxon>
        <taxon>Verrucalvaceae</taxon>
        <taxon>Aphanomyces</taxon>
    </lineage>
</organism>
<accession>W4FCL1</accession>
<dbReference type="OrthoDB" id="122710at2759"/>
<gene>
    <name evidence="1" type="ORF">H257_18653</name>
</gene>